<evidence type="ECO:0000313" key="3">
    <source>
        <dbReference type="EMBL" id="CAI9946531.1"/>
    </source>
</evidence>
<name>A0AA86PV56_9EUKA</name>
<evidence type="ECO:0000313" key="4">
    <source>
        <dbReference type="EMBL" id="CAL6021824.1"/>
    </source>
</evidence>
<dbReference type="Proteomes" id="UP001642409">
    <property type="component" value="Unassembled WGS sequence"/>
</dbReference>
<evidence type="ECO:0000256" key="2">
    <source>
        <dbReference type="SAM" id="MobiDB-lite"/>
    </source>
</evidence>
<feature type="region of interest" description="Disordered" evidence="2">
    <location>
        <begin position="314"/>
        <end position="345"/>
    </location>
</feature>
<keyword evidence="1" id="KW-0175">Coiled coil</keyword>
<evidence type="ECO:0000256" key="1">
    <source>
        <dbReference type="SAM" id="Coils"/>
    </source>
</evidence>
<dbReference type="AlphaFoldDB" id="A0AA86PV56"/>
<accession>A0AA86PV56</accession>
<protein>
    <submittedName>
        <fullName evidence="4">Hypothetical_protein</fullName>
    </submittedName>
</protein>
<gene>
    <name evidence="4" type="ORF">HINF_LOCUS28357</name>
    <name evidence="3" type="ORF">HINF_LOCUS34176</name>
</gene>
<reference evidence="3" key="1">
    <citation type="submission" date="2023-06" db="EMBL/GenBank/DDBJ databases">
        <authorList>
            <person name="Kurt Z."/>
        </authorList>
    </citation>
    <scope>NUCLEOTIDE SEQUENCE</scope>
</reference>
<dbReference type="EMBL" id="CATOUU010000762">
    <property type="protein sequence ID" value="CAI9946531.1"/>
    <property type="molecule type" value="Genomic_DNA"/>
</dbReference>
<organism evidence="3">
    <name type="scientific">Hexamita inflata</name>
    <dbReference type="NCBI Taxonomy" id="28002"/>
    <lineage>
        <taxon>Eukaryota</taxon>
        <taxon>Metamonada</taxon>
        <taxon>Diplomonadida</taxon>
        <taxon>Hexamitidae</taxon>
        <taxon>Hexamitinae</taxon>
        <taxon>Hexamita</taxon>
    </lineage>
</organism>
<feature type="compositionally biased region" description="Polar residues" evidence="2">
    <location>
        <begin position="314"/>
        <end position="335"/>
    </location>
</feature>
<dbReference type="EMBL" id="CAXDID020000089">
    <property type="protein sequence ID" value="CAL6021824.1"/>
    <property type="molecule type" value="Genomic_DNA"/>
</dbReference>
<comment type="caution">
    <text evidence="3">The sequence shown here is derived from an EMBL/GenBank/DDBJ whole genome shotgun (WGS) entry which is preliminary data.</text>
</comment>
<reference evidence="4 5" key="2">
    <citation type="submission" date="2024-07" db="EMBL/GenBank/DDBJ databases">
        <authorList>
            <person name="Akdeniz Z."/>
        </authorList>
    </citation>
    <scope>NUCLEOTIDE SEQUENCE [LARGE SCALE GENOMIC DNA]</scope>
</reference>
<feature type="coiled-coil region" evidence="1">
    <location>
        <begin position="465"/>
        <end position="565"/>
    </location>
</feature>
<feature type="coiled-coil region" evidence="1">
    <location>
        <begin position="622"/>
        <end position="878"/>
    </location>
</feature>
<evidence type="ECO:0000313" key="5">
    <source>
        <dbReference type="Proteomes" id="UP001642409"/>
    </source>
</evidence>
<sequence length="891" mass="103691">MPRNYYFNHLLTIDSSIFEKFTDKKLISEQEVQYIKQQNQINIQKALISSKIHRPLYIAIVSENFKEKLHNLFSTMIQNNKNTIIKVSQANITSTNTTQQLSHQFGMRQDQKVAKFFNNCMYLAELPQNCNIIHVVQNHLKLSNNFANSESLQLCIMCGLANIQLQRKIEGKSVTISAQNCIEDKNGVQQIVIPEFRSFEGSSIPEQWVSYTDEDQLAQSALTDKQSLVLFNKLEGNTQLTRMLKIIESEDKLEDLTINDITDKFIVNMSSKLLSADQEVQILNNQILNQQKQFKEEIKLLKNENQQLKNQLKSNTIKQTKSTSPQTNQSTQIQNKGLEDAQKKVQTAENSVKELENEVQKLNALNNSQKQVIAKYAETEEAQTLKIKELTSLYEIKVGEMNNLNGEIQKEARKMHQELLAKQMIIEEENRDLRDKLDKSDHQIDLFQLKQQETLEKYRIQVESNTKQQVIIQKLEQDINGLLKELKNKEITNTKQNDDFNIKNQMLNNQIKEMQLVIETQNSEVTNMKQQKMQKDQEHDNVITNLNATQKLAILEKEKQIIEIKQDSFEVRKLYENELKQGYQLKLKVQEHIQVIADLNKIISSSRNHTLGEMEKHILSLRRSESQQYEKLKNLQQQLLDQEKYSKGEQLKADLNAEKLQIQLSQAECDTQQVKSALQRVQAQNQELQKQYSDLLNTSKQTEQLNQQLKADYKSYENNLSLKQAEIAKCQLHCNQLEQQQQLVIQQFESEIQTLQSELQHLKSINNFASKEETVSAIEQLKTAFNAKLQSYKDQIADLERKTDLYKSGYKKKKQLCAVLEEKLEQTKSNQQPNQNDTQKTSSALNQNELIMQLIKDKENALMQIFQLQKELEDKKEIIPKINIKNKRAKE</sequence>
<proteinExistence type="predicted"/>
<keyword evidence="5" id="KW-1185">Reference proteome</keyword>